<organism evidence="2 3">
    <name type="scientific">Candidatus Syntrophonatronum acetioxidans</name>
    <dbReference type="NCBI Taxonomy" id="1795816"/>
    <lineage>
        <taxon>Bacteria</taxon>
        <taxon>Bacillati</taxon>
        <taxon>Bacillota</taxon>
        <taxon>Clostridia</taxon>
        <taxon>Eubacteriales</taxon>
        <taxon>Syntrophomonadaceae</taxon>
        <taxon>Candidatus Syntrophonatronum</taxon>
    </lineage>
</organism>
<dbReference type="Pfam" id="PF06949">
    <property type="entry name" value="DUF1292"/>
    <property type="match status" value="1"/>
</dbReference>
<dbReference type="AlphaFoldDB" id="A0A424YHR7"/>
<reference evidence="2 3" key="1">
    <citation type="submission" date="2018-08" db="EMBL/GenBank/DDBJ databases">
        <title>The metabolism and importance of syntrophic acetate oxidation coupled to methane or sulfide production in haloalkaline environments.</title>
        <authorList>
            <person name="Timmers P.H.A."/>
            <person name="Vavourakis C.D."/>
            <person name="Sorokin D.Y."/>
            <person name="Sinninghe Damste J.S."/>
            <person name="Muyzer G."/>
            <person name="Stams A.J.M."/>
            <person name="Plugge C.M."/>
        </authorList>
    </citation>
    <scope>NUCLEOTIDE SEQUENCE [LARGE SCALE GENOMIC DNA]</scope>
    <source>
        <strain evidence="2">MSAO_Bac1</strain>
    </source>
</reference>
<comment type="caution">
    <text evidence="2">The sequence shown here is derived from an EMBL/GenBank/DDBJ whole genome shotgun (WGS) entry which is preliminary data.</text>
</comment>
<name>A0A424YHR7_9FIRM</name>
<gene>
    <name evidence="2" type="ORF">D5R97_01750</name>
</gene>
<accession>A0A424YHR7</accession>
<proteinExistence type="inferred from homology"/>
<evidence type="ECO:0000256" key="1">
    <source>
        <dbReference type="HAMAP-Rule" id="MF_01448"/>
    </source>
</evidence>
<dbReference type="InterPro" id="IPR009711">
    <property type="entry name" value="UPF0473"/>
</dbReference>
<evidence type="ECO:0000313" key="3">
    <source>
        <dbReference type="Proteomes" id="UP000285138"/>
    </source>
</evidence>
<dbReference type="Proteomes" id="UP000285138">
    <property type="component" value="Unassembled WGS sequence"/>
</dbReference>
<protein>
    <recommendedName>
        <fullName evidence="1">UPF0473 protein D5R97_01750</fullName>
    </recommendedName>
</protein>
<comment type="similarity">
    <text evidence="1">Belongs to the UPF0473 family.</text>
</comment>
<evidence type="ECO:0000313" key="2">
    <source>
        <dbReference type="EMBL" id="RQD77761.1"/>
    </source>
</evidence>
<sequence>MSEREDVLTLVDEEGNEHLFTVIDLLKVENREYAILLPLDQEEEEEAPGDEAIIFRVVEDDQGQALMAVEDEEEWEEVAAAWEERNSEMEGE</sequence>
<dbReference type="HAMAP" id="MF_01448">
    <property type="entry name" value="UPF0473"/>
    <property type="match status" value="1"/>
</dbReference>
<dbReference type="EMBL" id="QZAA01000055">
    <property type="protein sequence ID" value="RQD77761.1"/>
    <property type="molecule type" value="Genomic_DNA"/>
</dbReference>